<evidence type="ECO:0000313" key="3">
    <source>
        <dbReference type="EMBL" id="EQB39639.1"/>
    </source>
</evidence>
<dbReference type="GO" id="GO:0009279">
    <property type="term" value="C:cell outer membrane"/>
    <property type="evidence" value="ECO:0007669"/>
    <property type="project" value="InterPro"/>
</dbReference>
<evidence type="ECO:0000313" key="4">
    <source>
        <dbReference type="Proteomes" id="UP000015520"/>
    </source>
</evidence>
<dbReference type="EMBL" id="AUPZ01000007">
    <property type="protein sequence ID" value="EQB39639.1"/>
    <property type="molecule type" value="Genomic_DNA"/>
</dbReference>
<dbReference type="PANTHER" id="PTHR30189">
    <property type="entry name" value="LPS-ASSEMBLY PROTEIN"/>
    <property type="match status" value="1"/>
</dbReference>
<dbReference type="PANTHER" id="PTHR30189:SF1">
    <property type="entry name" value="LPS-ASSEMBLY PROTEIN LPTD"/>
    <property type="match status" value="1"/>
</dbReference>
<gene>
    <name evidence="3" type="ORF">M947_06500</name>
</gene>
<feature type="chain" id="PRO_5039919558" evidence="1">
    <location>
        <begin position="18"/>
        <end position="719"/>
    </location>
</feature>
<name>T0KRR1_9BACT</name>
<dbReference type="GO" id="GO:0043165">
    <property type="term" value="P:Gram-negative-bacterium-type cell outer membrane assembly"/>
    <property type="evidence" value="ECO:0007669"/>
    <property type="project" value="InterPro"/>
</dbReference>
<keyword evidence="4" id="KW-1185">Reference proteome</keyword>
<dbReference type="RefSeq" id="WP_021287562.1">
    <property type="nucleotide sequence ID" value="NZ_AUPZ01000007.1"/>
</dbReference>
<feature type="domain" description="LptD C-terminal" evidence="2">
    <location>
        <begin position="273"/>
        <end position="638"/>
    </location>
</feature>
<dbReference type="InterPro" id="IPR020889">
    <property type="entry name" value="LipoPS_assembly_LptD"/>
</dbReference>
<protein>
    <submittedName>
        <fullName evidence="3">Organic solvent tolerance protein</fullName>
    </submittedName>
</protein>
<accession>T0KRR1</accession>
<organism evidence="3 4">
    <name type="scientific">Sulfurimonas hongkongensis</name>
    <dbReference type="NCBI Taxonomy" id="1172190"/>
    <lineage>
        <taxon>Bacteria</taxon>
        <taxon>Pseudomonadati</taxon>
        <taxon>Campylobacterota</taxon>
        <taxon>Epsilonproteobacteria</taxon>
        <taxon>Campylobacterales</taxon>
        <taxon>Sulfurimonadaceae</taxon>
        <taxon>Sulfurimonas</taxon>
    </lineage>
</organism>
<comment type="caution">
    <text evidence="3">The sequence shown here is derived from an EMBL/GenBank/DDBJ whole genome shotgun (WGS) entry which is preliminary data.</text>
</comment>
<dbReference type="PATRIC" id="fig|1172190.3.peg.1259"/>
<sequence>MLRVGFVILMMASFIFANDAEDKVEIYSTHMNSKDNIIKATGEVTVVYKDYFLSADEAVYDKNTSDLELFGNIRANQANDYKLLGDYAKLNIAKKERVFRPFYMLENSSQVWISADEGCTFDKDFEIYSGVMSGCNPNDPLWKLHFSSSTYNSDDMWLNVFNARIFIYDIPVFYTPYFGYSLDTKRRTGLLVPTFGISEAEGFYYEQPIYIAEQNWWDLELRPQVRTSRGYGAYSTFRFVDSAISKGELTTGYFKEQEGYFQSNKLANDTHYGYNFLYDNSDFINQWFDTKLKGQSGLYVDINHMNDVDYINLSTNDTIENVTSTQVLSKINLFYNNDTDYFGAYFKYYQDLTKVSNKETLQKIPTLQYHRYLDTLLDDHLIYNLDMQSNNIYREVGKHVTQTDINVPITLQATFFDEYLNASYKTFLYAQHSKFSGKEEVKSAEWEDGYYARNHHIFSLSTQLSRAYEDFTHVVGFGSSYKIAGGETKTGFYKDYQDFCSDPNNKDTTQCEFYNISDVEEELQLDFSQYIYDTTGKQILYHRLSQKVTYENVQNRLGELENELDYQITSNIKLYNNFLYNYDENKFSKLYNVLSYNTSSFNISLSHLYKDTFLQQTSTYSPYTSYLTSSASYTYNKHYSYHVRYNYDIERSIKKSAEIGFLYQKKCWNFGLKYLENNRPILTDNGSTSIYDRYIYLTIALKPMMSPDSGPLYEHKLPE</sequence>
<reference evidence="3 4" key="1">
    <citation type="submission" date="2013-07" db="EMBL/GenBank/DDBJ databases">
        <title>Sulfurimonas hongkongensis AST-10 Genome Sequencing.</title>
        <authorList>
            <person name="Cai L."/>
            <person name="Zhang T."/>
        </authorList>
    </citation>
    <scope>NUCLEOTIDE SEQUENCE [LARGE SCALE GENOMIC DNA]</scope>
    <source>
        <strain evidence="3 4">AST-10</strain>
    </source>
</reference>
<feature type="signal peptide" evidence="1">
    <location>
        <begin position="1"/>
        <end position="17"/>
    </location>
</feature>
<dbReference type="AlphaFoldDB" id="T0KRR1"/>
<dbReference type="InterPro" id="IPR050218">
    <property type="entry name" value="LptD"/>
</dbReference>
<proteinExistence type="inferred from homology"/>
<dbReference type="STRING" id="1172190.M947_06500"/>
<dbReference type="HAMAP" id="MF_01411">
    <property type="entry name" value="LPS_assembly_LptD"/>
    <property type="match status" value="1"/>
</dbReference>
<dbReference type="GO" id="GO:0015920">
    <property type="term" value="P:lipopolysaccharide transport"/>
    <property type="evidence" value="ECO:0007669"/>
    <property type="project" value="InterPro"/>
</dbReference>
<dbReference type="OrthoDB" id="9760225at2"/>
<keyword evidence="1" id="KW-0732">Signal</keyword>
<evidence type="ECO:0000256" key="1">
    <source>
        <dbReference type="SAM" id="SignalP"/>
    </source>
</evidence>
<dbReference type="GO" id="GO:1990351">
    <property type="term" value="C:transporter complex"/>
    <property type="evidence" value="ECO:0007669"/>
    <property type="project" value="TreeGrafter"/>
</dbReference>
<dbReference type="Pfam" id="PF04453">
    <property type="entry name" value="LptD"/>
    <property type="match status" value="1"/>
</dbReference>
<dbReference type="eggNOG" id="COG1452">
    <property type="taxonomic scope" value="Bacteria"/>
</dbReference>
<dbReference type="InterPro" id="IPR007543">
    <property type="entry name" value="LptD_C"/>
</dbReference>
<dbReference type="Proteomes" id="UP000015520">
    <property type="component" value="Unassembled WGS sequence"/>
</dbReference>
<evidence type="ECO:0000259" key="2">
    <source>
        <dbReference type="Pfam" id="PF04453"/>
    </source>
</evidence>